<dbReference type="InterPro" id="IPR011991">
    <property type="entry name" value="ArsR-like_HTH"/>
</dbReference>
<protein>
    <recommendedName>
        <fullName evidence="2">Transcriptional regulator</fullName>
    </recommendedName>
</protein>
<dbReference type="GO" id="GO:0006355">
    <property type="term" value="P:regulation of DNA-templated transcription"/>
    <property type="evidence" value="ECO:0007669"/>
    <property type="project" value="UniProtKB-ARBA"/>
</dbReference>
<dbReference type="PANTHER" id="PTHR38600">
    <property type="entry name" value="TRANSCRIPTIONAL REGULATORY PROTEIN"/>
    <property type="match status" value="1"/>
</dbReference>
<reference evidence="1" key="3">
    <citation type="journal article" date="2008" name="Microbiology">
        <title>Involvement of BmoR and BmoG in n-alkane metabolism in 'Pseudomonas butanovora'.</title>
        <authorList>
            <person name="Kurth E.G."/>
            <person name="Doughty D.M."/>
            <person name="Bottomley P.J."/>
            <person name="Arp D.J."/>
            <person name="Sayavedra-Soto L.A."/>
        </authorList>
    </citation>
    <scope>NUCLEOTIDE SEQUENCE</scope>
</reference>
<evidence type="ECO:0000313" key="1">
    <source>
        <dbReference type="EMBL" id="ABU68841.2"/>
    </source>
</evidence>
<dbReference type="AlphaFoldDB" id="A7MAQ8"/>
<sequence length="211" mass="23202">MLAILGTRQRELLKLLLRSKGGLTVVELSARLGISSNAVRQHLAALENEGLVAHGESRPSGGRPEQLYVLTAAGKELFPRQYSWFAQLVVESMKQEAGAEATRERLAAMGSGIARLLLRQHGGLEGRRQRVAKLAELMEALGYEIGSVDAEGKEPVIEANNCVFHKLAMDDPDICEFDLALLSTFTDSKVDHQECIAKGGNVCRFRFSRKR</sequence>
<name>A7MAQ8_9RHOO</name>
<dbReference type="EMBL" id="AY093933">
    <property type="protein sequence ID" value="ABU68841.2"/>
    <property type="molecule type" value="Genomic_DNA"/>
</dbReference>
<dbReference type="Pfam" id="PF13412">
    <property type="entry name" value="HTH_24"/>
    <property type="match status" value="1"/>
</dbReference>
<dbReference type="Gene3D" id="1.10.10.10">
    <property type="entry name" value="Winged helix-like DNA-binding domain superfamily/Winged helix DNA-binding domain"/>
    <property type="match status" value="1"/>
</dbReference>
<dbReference type="PANTHER" id="PTHR38600:SF2">
    <property type="entry name" value="SLL0088 PROTEIN"/>
    <property type="match status" value="1"/>
</dbReference>
<dbReference type="InterPro" id="IPR036388">
    <property type="entry name" value="WH-like_DNA-bd_sf"/>
</dbReference>
<dbReference type="SUPFAM" id="SSF46785">
    <property type="entry name" value="Winged helix' DNA-binding domain"/>
    <property type="match status" value="1"/>
</dbReference>
<proteinExistence type="predicted"/>
<accession>A7MAQ8</accession>
<reference evidence="1" key="1">
    <citation type="journal article" date="2002" name="Microbiology">
        <title>Molecular analysis of the soluble butane monooxygenase from 'Pseudomonas butanovora'.</title>
        <authorList>
            <person name="Sluis M.K."/>
            <person name="Sayavedra-Soto L.A."/>
            <person name="Arp D.J."/>
        </authorList>
    </citation>
    <scope>NUCLEOTIDE SEQUENCE</scope>
</reference>
<dbReference type="InterPro" id="IPR036390">
    <property type="entry name" value="WH_DNA-bd_sf"/>
</dbReference>
<organism evidence="1">
    <name type="scientific">Thauera butanivorans</name>
    <dbReference type="NCBI Taxonomy" id="86174"/>
    <lineage>
        <taxon>Bacteria</taxon>
        <taxon>Pseudomonadati</taxon>
        <taxon>Pseudomonadota</taxon>
        <taxon>Betaproteobacteria</taxon>
        <taxon>Rhodocyclales</taxon>
        <taxon>Zoogloeaceae</taxon>
        <taxon>Thauera</taxon>
    </lineage>
</organism>
<dbReference type="CDD" id="cd00090">
    <property type="entry name" value="HTH_ARSR"/>
    <property type="match status" value="1"/>
</dbReference>
<reference evidence="1" key="2">
    <citation type="submission" date="2007-11" db="EMBL/GenBank/DDBJ databases">
        <authorList>
            <person name="Sluis M.K."/>
            <person name="Sayavedra-Soto L.A."/>
            <person name="Arp D.J."/>
        </authorList>
    </citation>
    <scope>NUCLEOTIDE SEQUENCE</scope>
</reference>
<evidence type="ECO:0008006" key="2">
    <source>
        <dbReference type="Google" id="ProtNLM"/>
    </source>
</evidence>